<dbReference type="SUPFAM" id="SSF64484">
    <property type="entry name" value="beta and beta-prime subunits of DNA dependent RNA-polymerase"/>
    <property type="match status" value="1"/>
</dbReference>
<comment type="caution">
    <text evidence="1">The sequence shown here is derived from an EMBL/GenBank/DDBJ whole genome shotgun (WGS) entry which is preliminary data.</text>
</comment>
<evidence type="ECO:0000313" key="2">
    <source>
        <dbReference type="Proteomes" id="UP000829196"/>
    </source>
</evidence>
<dbReference type="Proteomes" id="UP000829196">
    <property type="component" value="Unassembled WGS sequence"/>
</dbReference>
<accession>A0A8T3BI77</accession>
<proteinExistence type="predicted"/>
<dbReference type="AlphaFoldDB" id="A0A8T3BI77"/>
<name>A0A8T3BI77_DENNO</name>
<dbReference type="OrthoDB" id="10248617at2759"/>
<reference evidence="1" key="1">
    <citation type="journal article" date="2022" name="Front. Genet.">
        <title>Chromosome-Scale Assembly of the Dendrobium nobile Genome Provides Insights Into the Molecular Mechanism of the Biosynthesis of the Medicinal Active Ingredient of Dendrobium.</title>
        <authorList>
            <person name="Xu Q."/>
            <person name="Niu S.-C."/>
            <person name="Li K.-L."/>
            <person name="Zheng P.-J."/>
            <person name="Zhang X.-J."/>
            <person name="Jia Y."/>
            <person name="Liu Y."/>
            <person name="Niu Y.-X."/>
            <person name="Yu L.-H."/>
            <person name="Chen D.-F."/>
            <person name="Zhang G.-Q."/>
        </authorList>
    </citation>
    <scope>NUCLEOTIDE SEQUENCE</scope>
    <source>
        <tissue evidence="1">Leaf</tissue>
    </source>
</reference>
<sequence>MASKNNSAYASLQELVKHHIESFDYFLDEGLEKAIMAITPIHIVDPLTGSKLKNILSSSSFSLFFTYDFLTESLDVDELDLEKKIDSAEMCSGLYYIKTLKSLIATKNNPISIDLGPSAAEILKFQRDFFFRKKIFVILGKRDGREEGRGLGRRDWSTEIRFGEKV</sequence>
<evidence type="ECO:0000313" key="1">
    <source>
        <dbReference type="EMBL" id="KAI0513807.1"/>
    </source>
</evidence>
<gene>
    <name evidence="1" type="ORF">KFK09_009837</name>
</gene>
<protein>
    <submittedName>
        <fullName evidence="1">Uncharacterized protein</fullName>
    </submittedName>
</protein>
<dbReference type="EMBL" id="JAGYWB010000008">
    <property type="protein sequence ID" value="KAI0513807.1"/>
    <property type="molecule type" value="Genomic_DNA"/>
</dbReference>
<keyword evidence="2" id="KW-1185">Reference proteome</keyword>
<organism evidence="1 2">
    <name type="scientific">Dendrobium nobile</name>
    <name type="common">Orchid</name>
    <dbReference type="NCBI Taxonomy" id="94219"/>
    <lineage>
        <taxon>Eukaryota</taxon>
        <taxon>Viridiplantae</taxon>
        <taxon>Streptophyta</taxon>
        <taxon>Embryophyta</taxon>
        <taxon>Tracheophyta</taxon>
        <taxon>Spermatophyta</taxon>
        <taxon>Magnoliopsida</taxon>
        <taxon>Liliopsida</taxon>
        <taxon>Asparagales</taxon>
        <taxon>Orchidaceae</taxon>
        <taxon>Epidendroideae</taxon>
        <taxon>Malaxideae</taxon>
        <taxon>Dendrobiinae</taxon>
        <taxon>Dendrobium</taxon>
    </lineage>
</organism>